<dbReference type="GO" id="GO:0045338">
    <property type="term" value="P:farnesyl diphosphate metabolic process"/>
    <property type="evidence" value="ECO:0007669"/>
    <property type="project" value="InterPro"/>
</dbReference>
<dbReference type="GO" id="GO:0005789">
    <property type="term" value="C:endoplasmic reticulum membrane"/>
    <property type="evidence" value="ECO:0007669"/>
    <property type="project" value="TreeGrafter"/>
</dbReference>
<dbReference type="GO" id="GO:0006696">
    <property type="term" value="P:ergosterol biosynthetic process"/>
    <property type="evidence" value="ECO:0007669"/>
    <property type="project" value="TreeGrafter"/>
</dbReference>
<protein>
    <submittedName>
        <fullName evidence="2">Isoprenoid synthase domain-containing protein</fullName>
    </submittedName>
</protein>
<evidence type="ECO:0000313" key="2">
    <source>
        <dbReference type="EMBL" id="TRM57833.1"/>
    </source>
</evidence>
<comment type="caution">
    <text evidence="2">The sequence shown here is derived from an EMBL/GenBank/DDBJ whole genome shotgun (WGS) entry which is preliminary data.</text>
</comment>
<dbReference type="OrthoDB" id="431150at2759"/>
<dbReference type="SFLD" id="SFLDG01018">
    <property type="entry name" value="Squalene/Phytoene_Synthase_Lik"/>
    <property type="match status" value="1"/>
</dbReference>
<dbReference type="InterPro" id="IPR002060">
    <property type="entry name" value="Squ/phyt_synthse"/>
</dbReference>
<dbReference type="InterPro" id="IPR044844">
    <property type="entry name" value="Trans_IPPS_euk-type"/>
</dbReference>
<dbReference type="PANTHER" id="PTHR11626">
    <property type="entry name" value="FARNESYL-DIPHOSPHATE FARNESYLTRANSFERASE"/>
    <property type="match status" value="1"/>
</dbReference>
<sequence>MGAAKWIVMALTHPNEFKTLVQFYIHHEQKRDITAMQEHATSGWDRKTMRRCWDFLDMTSRSFAAVIKELEGDLARVVCLFYLVLRGLDTIEDDMTIPDDVKQPILRRFHEHTVTPGWTFDGCGPNEKDRQLLVEYDVVVEELHILQPEYRAIIVDICHKMQVGMADYAHRYAIATTGSADLPKTGGLHPEKAGGLHPEKVGGLHLEKAGGLHIEKTEDYDLYCHYVAGLVGEGLCRLFTASKKEAPWLGGELELANSMGLFLQKTNIIRDFREDVDDRRFFWPREIWGKGGPVGDLGFDNVQDLCGTDTTTVDGKPSVVDRALFVQSAMILNALNHAPDVLDFLRVLKNQSVFNFCAIPQTMAIATLELCFMNPAMFQRNIKIRKAEAAELIMSSTNPREVASIFRTYARRIHAKVTPRDPSFLGVGVVCGKIEQWCEKHYPSFVSVDTTGPAFDPMDPRSLLALADQKRDQEMAQKKRVEEMRARLGRLEGVQQRGELSVLS</sequence>
<evidence type="ECO:0000313" key="3">
    <source>
        <dbReference type="Proteomes" id="UP000320762"/>
    </source>
</evidence>
<dbReference type="CDD" id="cd00683">
    <property type="entry name" value="Trans_IPPS_HH"/>
    <property type="match status" value="1"/>
</dbReference>
<gene>
    <name evidence="2" type="ORF">BD626DRAFT_513659</name>
</gene>
<organism evidence="2 3">
    <name type="scientific">Schizophyllum amplum</name>
    <dbReference type="NCBI Taxonomy" id="97359"/>
    <lineage>
        <taxon>Eukaryota</taxon>
        <taxon>Fungi</taxon>
        <taxon>Dikarya</taxon>
        <taxon>Basidiomycota</taxon>
        <taxon>Agaricomycotina</taxon>
        <taxon>Agaricomycetes</taxon>
        <taxon>Agaricomycetidae</taxon>
        <taxon>Agaricales</taxon>
        <taxon>Schizophyllaceae</taxon>
        <taxon>Schizophyllum</taxon>
    </lineage>
</organism>
<dbReference type="Gene3D" id="1.10.600.10">
    <property type="entry name" value="Farnesyl Diphosphate Synthase"/>
    <property type="match status" value="1"/>
</dbReference>
<dbReference type="Proteomes" id="UP000320762">
    <property type="component" value="Unassembled WGS sequence"/>
</dbReference>
<dbReference type="STRING" id="97359.A0A550BZ97"/>
<proteinExistence type="predicted"/>
<dbReference type="GO" id="GO:0051996">
    <property type="term" value="F:squalene synthase [NAD(P)H] activity"/>
    <property type="evidence" value="ECO:0007669"/>
    <property type="project" value="InterPro"/>
</dbReference>
<dbReference type="InterPro" id="IPR033904">
    <property type="entry name" value="Trans_IPPS_HH"/>
</dbReference>
<dbReference type="InterPro" id="IPR019845">
    <property type="entry name" value="Squalene/phytoene_synthase_CS"/>
</dbReference>
<dbReference type="PANTHER" id="PTHR11626:SF2">
    <property type="entry name" value="SQUALENE SYNTHASE"/>
    <property type="match status" value="1"/>
</dbReference>
<dbReference type="SUPFAM" id="SSF48576">
    <property type="entry name" value="Terpenoid synthases"/>
    <property type="match status" value="1"/>
</dbReference>
<evidence type="ECO:0000256" key="1">
    <source>
        <dbReference type="ARBA" id="ARBA00022679"/>
    </source>
</evidence>
<dbReference type="SFLD" id="SFLDS00005">
    <property type="entry name" value="Isoprenoid_Synthase_Type_I"/>
    <property type="match status" value="1"/>
</dbReference>
<dbReference type="EMBL" id="VDMD01000042">
    <property type="protein sequence ID" value="TRM57833.1"/>
    <property type="molecule type" value="Genomic_DNA"/>
</dbReference>
<reference evidence="2 3" key="1">
    <citation type="journal article" date="2019" name="New Phytol.">
        <title>Comparative genomics reveals unique wood-decay strategies and fruiting body development in the Schizophyllaceae.</title>
        <authorList>
            <person name="Almasi E."/>
            <person name="Sahu N."/>
            <person name="Krizsan K."/>
            <person name="Balint B."/>
            <person name="Kovacs G.M."/>
            <person name="Kiss B."/>
            <person name="Cseklye J."/>
            <person name="Drula E."/>
            <person name="Henrissat B."/>
            <person name="Nagy I."/>
            <person name="Chovatia M."/>
            <person name="Adam C."/>
            <person name="LaButti K."/>
            <person name="Lipzen A."/>
            <person name="Riley R."/>
            <person name="Grigoriev I.V."/>
            <person name="Nagy L.G."/>
        </authorList>
    </citation>
    <scope>NUCLEOTIDE SEQUENCE [LARGE SCALE GENOMIC DNA]</scope>
    <source>
        <strain evidence="2 3">NL-1724</strain>
    </source>
</reference>
<name>A0A550BZ97_9AGAR</name>
<dbReference type="Pfam" id="PF00494">
    <property type="entry name" value="SQS_PSY"/>
    <property type="match status" value="1"/>
</dbReference>
<dbReference type="InterPro" id="IPR008949">
    <property type="entry name" value="Isoprenoid_synthase_dom_sf"/>
</dbReference>
<dbReference type="PROSITE" id="PS01044">
    <property type="entry name" value="SQUALEN_PHYTOEN_SYN_1"/>
    <property type="match status" value="1"/>
</dbReference>
<dbReference type="PROSITE" id="PS01045">
    <property type="entry name" value="SQUALEN_PHYTOEN_SYN_2"/>
    <property type="match status" value="1"/>
</dbReference>
<accession>A0A550BZ97</accession>
<keyword evidence="1" id="KW-0808">Transferase</keyword>
<keyword evidence="3" id="KW-1185">Reference proteome</keyword>
<dbReference type="AlphaFoldDB" id="A0A550BZ97"/>